<dbReference type="PANTHER" id="PTHR41339">
    <property type="entry name" value="LIPL48"/>
    <property type="match status" value="1"/>
</dbReference>
<accession>A0A1H8IYY1</accession>
<feature type="transmembrane region" description="Helical" evidence="1">
    <location>
        <begin position="12"/>
        <end position="29"/>
    </location>
</feature>
<keyword evidence="3" id="KW-1185">Reference proteome</keyword>
<dbReference type="PANTHER" id="PTHR41339:SF1">
    <property type="entry name" value="SECRETED PROTEIN"/>
    <property type="match status" value="1"/>
</dbReference>
<proteinExistence type="predicted"/>
<evidence type="ECO:0000313" key="2">
    <source>
        <dbReference type="EMBL" id="SEN73950.1"/>
    </source>
</evidence>
<keyword evidence="1" id="KW-0812">Transmembrane</keyword>
<evidence type="ECO:0000313" key="3">
    <source>
        <dbReference type="Proteomes" id="UP000198984"/>
    </source>
</evidence>
<sequence>MQHRSVKYKSWLWSLFYGGCTLAAIMLAGCEKEPVAAAANVGVQTIPLHDTLRKIITENILLTNNHPWYIEGWVYVSNEATLHIEPGTVIKIITPLSAYGKESGGGLVITRGAKIVAEGLQHLPVLFRLNDTTCNTGWKGIILLGKAPQTGAGKVLENISSLTGSTGLAYGGHEPEDSSGIMRHVRMEGMELLLRGTGSRTVITDITIQPTGNKPYHLKKVSLP</sequence>
<dbReference type="PROSITE" id="PS51257">
    <property type="entry name" value="PROKAR_LIPOPROTEIN"/>
    <property type="match status" value="1"/>
</dbReference>
<dbReference type="RefSeq" id="WP_089920768.1">
    <property type="nucleotide sequence ID" value="NZ_FOBB01000012.1"/>
</dbReference>
<dbReference type="EMBL" id="FOBB01000012">
    <property type="protein sequence ID" value="SEN73950.1"/>
    <property type="molecule type" value="Genomic_DNA"/>
</dbReference>
<reference evidence="2 3" key="1">
    <citation type="submission" date="2016-10" db="EMBL/GenBank/DDBJ databases">
        <authorList>
            <person name="de Groot N.N."/>
        </authorList>
    </citation>
    <scope>NUCLEOTIDE SEQUENCE [LARGE SCALE GENOMIC DNA]</scope>
    <source>
        <strain evidence="2 3">DSM 21039</strain>
    </source>
</reference>
<keyword evidence="1" id="KW-0472">Membrane</keyword>
<dbReference type="AlphaFoldDB" id="A0A1H8IYY1"/>
<dbReference type="STRING" id="573321.SAMN04488505_112138"/>
<keyword evidence="1" id="KW-1133">Transmembrane helix</keyword>
<protein>
    <submittedName>
        <fullName evidence="2">Uncharacterized protein</fullName>
    </submittedName>
</protein>
<dbReference type="OrthoDB" id="673915at2"/>
<gene>
    <name evidence="2" type="ORF">SAMN04488505_112138</name>
</gene>
<organism evidence="2 3">
    <name type="scientific">Chitinophaga rupis</name>
    <dbReference type="NCBI Taxonomy" id="573321"/>
    <lineage>
        <taxon>Bacteria</taxon>
        <taxon>Pseudomonadati</taxon>
        <taxon>Bacteroidota</taxon>
        <taxon>Chitinophagia</taxon>
        <taxon>Chitinophagales</taxon>
        <taxon>Chitinophagaceae</taxon>
        <taxon>Chitinophaga</taxon>
    </lineage>
</organism>
<dbReference type="Proteomes" id="UP000198984">
    <property type="component" value="Unassembled WGS sequence"/>
</dbReference>
<name>A0A1H8IYY1_9BACT</name>
<evidence type="ECO:0000256" key="1">
    <source>
        <dbReference type="SAM" id="Phobius"/>
    </source>
</evidence>